<dbReference type="Proteomes" id="UP000324767">
    <property type="component" value="Unassembled WGS sequence"/>
</dbReference>
<dbReference type="AlphaFoldDB" id="A0A5M8PZN3"/>
<dbReference type="OrthoDB" id="5367786at2759"/>
<feature type="signal peptide" evidence="1">
    <location>
        <begin position="1"/>
        <end position="21"/>
    </location>
</feature>
<evidence type="ECO:0000313" key="3">
    <source>
        <dbReference type="Proteomes" id="UP000324767"/>
    </source>
</evidence>
<organism evidence="2 3">
    <name type="scientific">Lasallia pustulata</name>
    <dbReference type="NCBI Taxonomy" id="136370"/>
    <lineage>
        <taxon>Eukaryota</taxon>
        <taxon>Fungi</taxon>
        <taxon>Dikarya</taxon>
        <taxon>Ascomycota</taxon>
        <taxon>Pezizomycotina</taxon>
        <taxon>Lecanoromycetes</taxon>
        <taxon>OSLEUM clade</taxon>
        <taxon>Umbilicariomycetidae</taxon>
        <taxon>Umbilicariales</taxon>
        <taxon>Umbilicariaceae</taxon>
        <taxon>Lasallia</taxon>
    </lineage>
</organism>
<reference evidence="2 3" key="1">
    <citation type="submission" date="2019-09" db="EMBL/GenBank/DDBJ databases">
        <title>The hologenome of the rock-dwelling lichen Lasallia pustulata.</title>
        <authorList>
            <person name="Greshake Tzovaras B."/>
            <person name="Segers F."/>
            <person name="Bicker A."/>
            <person name="Dal Grande F."/>
            <person name="Otte J."/>
            <person name="Hankeln T."/>
            <person name="Schmitt I."/>
            <person name="Ebersberger I."/>
        </authorList>
    </citation>
    <scope>NUCLEOTIDE SEQUENCE [LARGE SCALE GENOMIC DNA]</scope>
    <source>
        <strain evidence="2">A1-1</strain>
    </source>
</reference>
<gene>
    <name evidence="2" type="ORF">FRX48_00021</name>
</gene>
<proteinExistence type="predicted"/>
<protein>
    <submittedName>
        <fullName evidence="2">Uncharacterized protein</fullName>
    </submittedName>
</protein>
<keyword evidence="1" id="KW-0732">Signal</keyword>
<feature type="chain" id="PRO_5024398770" evidence="1">
    <location>
        <begin position="22"/>
        <end position="196"/>
    </location>
</feature>
<accession>A0A5M8PZN3</accession>
<sequence>MRIPTLALFAALIQSAAFCSAIPVFHDVPSSISRRGAPKCQNFPNAVAGTKVGSDGKNIPALFASAHHSVRMRQNTRYILWCAPDSAAYVVFRIVNALAASRVLDTMAEAYQIIYDQLLAHGDGVMPAGTFERYPSDQGLLISIWNANNHQVTWGVAQAALEALGDYMEQYGYGSVIFHIYDGPNQVGRGSILPER</sequence>
<dbReference type="EMBL" id="VXIT01000001">
    <property type="protein sequence ID" value="KAA6415306.1"/>
    <property type="molecule type" value="Genomic_DNA"/>
</dbReference>
<comment type="caution">
    <text evidence="2">The sequence shown here is derived from an EMBL/GenBank/DDBJ whole genome shotgun (WGS) entry which is preliminary data.</text>
</comment>
<evidence type="ECO:0000256" key="1">
    <source>
        <dbReference type="SAM" id="SignalP"/>
    </source>
</evidence>
<evidence type="ECO:0000313" key="2">
    <source>
        <dbReference type="EMBL" id="KAA6415306.1"/>
    </source>
</evidence>
<name>A0A5M8PZN3_9LECA</name>